<dbReference type="InterPro" id="IPR011993">
    <property type="entry name" value="PH-like_dom_sf"/>
</dbReference>
<feature type="compositionally biased region" description="Basic and acidic residues" evidence="1">
    <location>
        <begin position="13"/>
        <end position="23"/>
    </location>
</feature>
<feature type="compositionally biased region" description="Low complexity" evidence="1">
    <location>
        <begin position="226"/>
        <end position="237"/>
    </location>
</feature>
<dbReference type="PROSITE" id="PS50003">
    <property type="entry name" value="PH_DOMAIN"/>
    <property type="match status" value="1"/>
</dbReference>
<organism evidence="3">
    <name type="scientific">Mucochytrium quahogii</name>
    <dbReference type="NCBI Taxonomy" id="96639"/>
    <lineage>
        <taxon>Eukaryota</taxon>
        <taxon>Sar</taxon>
        <taxon>Stramenopiles</taxon>
        <taxon>Bigyra</taxon>
        <taxon>Labyrinthulomycetes</taxon>
        <taxon>Thraustochytrida</taxon>
        <taxon>Thraustochytriidae</taxon>
        <taxon>Mucochytrium</taxon>
    </lineage>
</organism>
<protein>
    <recommendedName>
        <fullName evidence="2">PH domain-containing protein</fullName>
    </recommendedName>
</protein>
<feature type="compositionally biased region" description="Basic residues" evidence="1">
    <location>
        <begin position="51"/>
        <end position="71"/>
    </location>
</feature>
<dbReference type="AlphaFoldDB" id="A0A7S2RJA0"/>
<gene>
    <name evidence="3" type="ORF">QSP1433_LOCUS4058</name>
</gene>
<evidence type="ECO:0000259" key="2">
    <source>
        <dbReference type="PROSITE" id="PS50003"/>
    </source>
</evidence>
<sequence length="793" mass="89359">MQPSFVGALHLARENSQNRKTMSDLDEPVSPSVASNDKTSLRRVPADALRRAKKTASKSAHKARTKMKGLKKTPSSMMRSKRGIPPPFTTSNWATANITMSGYMFKRRSGMTGLAASLFHQSDGRTEKRFGGRLWILRRFVLRNGTISYYEVDSSTMDQIHGTSELYTVKIYHGDEPIPDDELPSASSERGSIDLTRFGVQIRMSYGHSSHMTQILNGVPKDDPQSPNASSSENSESLGQEQITTAMEKEKLKKNGHGRSHTMLSQSPLDPATSKDKDTDTRSPSPYQVEILYNNMLSPKEWQSWTLCATNKRSFFKWASAITSVIYTSRGFQDDEESDEELEDVEFYERYKSESADPMDPFIQKDSEDFEEIDGVERVTRARLSTSLPSEEVTEDKNLVRVIDLFDLLKFYRLELAVALCFTNISMLALRDFEPFVYIIVLTVINLLVVWKVKSISVGKEDAWRDLILPSSLQDAVKQVSDEKITQQGVPRRISTKGTPVVRLPNRKIRGKRRDGGKTFPFKDKSEVVANHPRHCWTIPDDSVLNVRIGPDYKHNKQKAPTRPALFRTIGCDLFSSEKKLMDVGSNVNLPFDDCIPEGAIPAPYPRLLMINFQLPKPSGGVFGSTSSADGPGYNFVLYYTPTEELIQAIKDMDDGKPVEAAVPLIKRWLLEYDKDVTMKERLKLAAFILNPDECGMPSWTQGFNGKPVLIKRSGVVTIKESLQTCEIDIDLRLWGFMSRKGINSLLPSAVEKMEFIVCFLIEGQEDSELPERAMVSTHVCFLDKDKAVSLFE</sequence>
<feature type="region of interest" description="Disordered" evidence="1">
    <location>
        <begin position="13"/>
        <end position="89"/>
    </location>
</feature>
<dbReference type="InterPro" id="IPR009769">
    <property type="entry name" value="EDR2_C"/>
</dbReference>
<feature type="region of interest" description="Disordered" evidence="1">
    <location>
        <begin position="252"/>
        <end position="285"/>
    </location>
</feature>
<dbReference type="PANTHER" id="PTHR31558">
    <property type="entry name" value="CW14 PROTEIN"/>
    <property type="match status" value="1"/>
</dbReference>
<dbReference type="SUPFAM" id="SSF50729">
    <property type="entry name" value="PH domain-like"/>
    <property type="match status" value="1"/>
</dbReference>
<feature type="region of interest" description="Disordered" evidence="1">
    <location>
        <begin position="214"/>
        <end position="240"/>
    </location>
</feature>
<proteinExistence type="predicted"/>
<feature type="domain" description="PH" evidence="2">
    <location>
        <begin position="97"/>
        <end position="327"/>
    </location>
</feature>
<dbReference type="Pfam" id="PF07059">
    <property type="entry name" value="EDR2_C"/>
    <property type="match status" value="1"/>
</dbReference>
<accession>A0A7S2RJA0</accession>
<dbReference type="InterPro" id="IPR001849">
    <property type="entry name" value="PH_domain"/>
</dbReference>
<dbReference type="SMART" id="SM00233">
    <property type="entry name" value="PH"/>
    <property type="match status" value="1"/>
</dbReference>
<evidence type="ECO:0000256" key="1">
    <source>
        <dbReference type="SAM" id="MobiDB-lite"/>
    </source>
</evidence>
<reference evidence="3" key="1">
    <citation type="submission" date="2021-01" db="EMBL/GenBank/DDBJ databases">
        <authorList>
            <person name="Corre E."/>
            <person name="Pelletier E."/>
            <person name="Niang G."/>
            <person name="Scheremetjew M."/>
            <person name="Finn R."/>
            <person name="Kale V."/>
            <person name="Holt S."/>
            <person name="Cochrane G."/>
            <person name="Meng A."/>
            <person name="Brown T."/>
            <person name="Cohen L."/>
        </authorList>
    </citation>
    <scope>NUCLEOTIDE SEQUENCE</scope>
    <source>
        <strain evidence="3">NY070348D</strain>
    </source>
</reference>
<dbReference type="EMBL" id="HBHK01006695">
    <property type="protein sequence ID" value="CAD9672753.1"/>
    <property type="molecule type" value="Transcribed_RNA"/>
</dbReference>
<dbReference type="Gene3D" id="2.30.29.30">
    <property type="entry name" value="Pleckstrin-homology domain (PH domain)/Phosphotyrosine-binding domain (PTB)"/>
    <property type="match status" value="1"/>
</dbReference>
<evidence type="ECO:0000313" key="3">
    <source>
        <dbReference type="EMBL" id="CAD9672753.1"/>
    </source>
</evidence>
<name>A0A7S2RJA0_9STRA</name>